<dbReference type="InParanoid" id="A0A0D2WT32"/>
<dbReference type="GO" id="GO:0030133">
    <property type="term" value="C:transport vesicle"/>
    <property type="evidence" value="ECO:0007669"/>
    <property type="project" value="UniProtKB-SubCell"/>
</dbReference>
<dbReference type="GO" id="GO:0046872">
    <property type="term" value="F:metal ion binding"/>
    <property type="evidence" value="ECO:0007669"/>
    <property type="project" value="UniProtKB-KW"/>
</dbReference>
<feature type="transmembrane region" description="Helical" evidence="15">
    <location>
        <begin position="357"/>
        <end position="380"/>
    </location>
</feature>
<feature type="transmembrane region" description="Helical" evidence="15">
    <location>
        <begin position="265"/>
        <end position="285"/>
    </location>
</feature>
<keyword evidence="12" id="KW-0968">Cytoplasmic vesicle</keyword>
<dbReference type="eggNOG" id="KOG1482">
    <property type="taxonomic scope" value="Eukaryota"/>
</dbReference>
<evidence type="ECO:0000256" key="3">
    <source>
        <dbReference type="ARBA" id="ARBA00008873"/>
    </source>
</evidence>
<dbReference type="Proteomes" id="UP000008743">
    <property type="component" value="Unassembled WGS sequence"/>
</dbReference>
<dbReference type="AlphaFoldDB" id="A0A0D2WT32"/>
<dbReference type="Pfam" id="PF16916">
    <property type="entry name" value="ZT_dimer"/>
    <property type="match status" value="1"/>
</dbReference>
<protein>
    <submittedName>
        <fullName evidence="18">Cation efflux family protein</fullName>
    </submittedName>
</protein>
<evidence type="ECO:0000256" key="7">
    <source>
        <dbReference type="ARBA" id="ARBA00022833"/>
    </source>
</evidence>
<evidence type="ECO:0000256" key="13">
    <source>
        <dbReference type="ARBA" id="ARBA00048349"/>
    </source>
</evidence>
<name>A0A0D2WT32_CAPO3</name>
<keyword evidence="8" id="KW-0864">Zinc transport</keyword>
<evidence type="ECO:0000256" key="9">
    <source>
        <dbReference type="ARBA" id="ARBA00022989"/>
    </source>
</evidence>
<feature type="compositionally biased region" description="Gly residues" evidence="14">
    <location>
        <begin position="93"/>
        <end position="102"/>
    </location>
</feature>
<feature type="transmembrane region" description="Helical" evidence="15">
    <location>
        <begin position="195"/>
        <end position="219"/>
    </location>
</feature>
<evidence type="ECO:0000259" key="16">
    <source>
        <dbReference type="Pfam" id="PF01545"/>
    </source>
</evidence>
<dbReference type="RefSeq" id="XP_004347000.1">
    <property type="nucleotide sequence ID" value="XM_004346950.2"/>
</dbReference>
<evidence type="ECO:0000256" key="10">
    <source>
        <dbReference type="ARBA" id="ARBA00023065"/>
    </source>
</evidence>
<evidence type="ECO:0000256" key="12">
    <source>
        <dbReference type="ARBA" id="ARBA00023329"/>
    </source>
</evidence>
<dbReference type="GO" id="GO:0005385">
    <property type="term" value="F:zinc ion transmembrane transporter activity"/>
    <property type="evidence" value="ECO:0007669"/>
    <property type="project" value="TreeGrafter"/>
</dbReference>
<feature type="compositionally biased region" description="Basic and acidic residues" evidence="14">
    <location>
        <begin position="55"/>
        <end position="64"/>
    </location>
</feature>
<dbReference type="OMA" id="NGLHTWS"/>
<reference evidence="19" key="1">
    <citation type="submission" date="2011-02" db="EMBL/GenBank/DDBJ databases">
        <title>The Genome Sequence of Capsaspora owczarzaki ATCC 30864.</title>
        <authorList>
            <person name="Russ C."/>
            <person name="Cuomo C."/>
            <person name="Burger G."/>
            <person name="Gray M.W."/>
            <person name="Holland P.W.H."/>
            <person name="King N."/>
            <person name="Lang F.B.F."/>
            <person name="Roger A.J."/>
            <person name="Ruiz-Trillo I."/>
            <person name="Young S.K."/>
            <person name="Zeng Q."/>
            <person name="Gargeya S."/>
            <person name="Alvarado L."/>
            <person name="Berlin A."/>
            <person name="Chapman S.B."/>
            <person name="Chen Z."/>
            <person name="Freedman E."/>
            <person name="Gellesch M."/>
            <person name="Goldberg J."/>
            <person name="Griggs A."/>
            <person name="Gujja S."/>
            <person name="Heilman E."/>
            <person name="Heiman D."/>
            <person name="Howarth C."/>
            <person name="Mehta T."/>
            <person name="Neiman D."/>
            <person name="Pearson M."/>
            <person name="Roberts A."/>
            <person name="Saif S."/>
            <person name="Shea T."/>
            <person name="Shenoy N."/>
            <person name="Sisk P."/>
            <person name="Stolte C."/>
            <person name="Sykes S."/>
            <person name="White J."/>
            <person name="Yandava C."/>
            <person name="Haas B."/>
            <person name="Nusbaum C."/>
            <person name="Birren B."/>
        </authorList>
    </citation>
    <scope>NUCLEOTIDE SEQUENCE</scope>
    <source>
        <strain evidence="19">ATCC 30864</strain>
    </source>
</reference>
<keyword evidence="9 15" id="KW-1133">Transmembrane helix</keyword>
<evidence type="ECO:0000256" key="8">
    <source>
        <dbReference type="ARBA" id="ARBA00022906"/>
    </source>
</evidence>
<comment type="similarity">
    <text evidence="3">Belongs to the cation diffusion facilitator (CDF) transporter (TC 2.A.4) family. SLC30A subfamily.</text>
</comment>
<evidence type="ECO:0000313" key="19">
    <source>
        <dbReference type="Proteomes" id="UP000008743"/>
    </source>
</evidence>
<dbReference type="STRING" id="595528.A0A0D2WT32"/>
<keyword evidence="5 15" id="KW-0812">Transmembrane</keyword>
<evidence type="ECO:0000313" key="18">
    <source>
        <dbReference type="EMBL" id="KJE94718.1"/>
    </source>
</evidence>
<keyword evidence="6" id="KW-0479">Metal-binding</keyword>
<comment type="catalytic activity">
    <reaction evidence="13">
        <text>Zn(2+)(in) + 2 H(+)(out) = Zn(2+)(out) + 2 H(+)(in)</text>
        <dbReference type="Rhea" id="RHEA:72627"/>
        <dbReference type="ChEBI" id="CHEBI:15378"/>
        <dbReference type="ChEBI" id="CHEBI:29105"/>
    </reaction>
</comment>
<feature type="transmembrane region" description="Helical" evidence="15">
    <location>
        <begin position="225"/>
        <end position="245"/>
    </location>
</feature>
<feature type="domain" description="Cation efflux protein cytoplasmic" evidence="17">
    <location>
        <begin position="419"/>
        <end position="463"/>
    </location>
</feature>
<evidence type="ECO:0000256" key="15">
    <source>
        <dbReference type="SAM" id="Phobius"/>
    </source>
</evidence>
<evidence type="ECO:0000256" key="11">
    <source>
        <dbReference type="ARBA" id="ARBA00023136"/>
    </source>
</evidence>
<dbReference type="FunFam" id="1.20.1510.10:FF:000002">
    <property type="entry name" value="zinc transporter 3 isoform X1"/>
    <property type="match status" value="1"/>
</dbReference>
<organism evidence="18 19">
    <name type="scientific">Capsaspora owczarzaki (strain ATCC 30864)</name>
    <dbReference type="NCBI Taxonomy" id="595528"/>
    <lineage>
        <taxon>Eukaryota</taxon>
        <taxon>Filasterea</taxon>
        <taxon>Capsaspora</taxon>
    </lineage>
</organism>
<dbReference type="Gene3D" id="1.20.1510.10">
    <property type="entry name" value="Cation efflux protein transmembrane domain"/>
    <property type="match status" value="1"/>
</dbReference>
<evidence type="ECO:0000256" key="4">
    <source>
        <dbReference type="ARBA" id="ARBA00022448"/>
    </source>
</evidence>
<keyword evidence="11 15" id="KW-0472">Membrane</keyword>
<keyword evidence="4" id="KW-0813">Transport</keyword>
<keyword evidence="19" id="KW-1185">Reference proteome</keyword>
<feature type="compositionally biased region" description="Low complexity" evidence="14">
    <location>
        <begin position="170"/>
        <end position="184"/>
    </location>
</feature>
<dbReference type="PANTHER" id="PTHR11562">
    <property type="entry name" value="CATION EFFLUX PROTEIN/ ZINC TRANSPORTER"/>
    <property type="match status" value="1"/>
</dbReference>
<dbReference type="PANTHER" id="PTHR11562:SF17">
    <property type="entry name" value="RE54080P-RELATED"/>
    <property type="match status" value="1"/>
</dbReference>
<dbReference type="Pfam" id="PF01545">
    <property type="entry name" value="Cation_efflux"/>
    <property type="match status" value="1"/>
</dbReference>
<evidence type="ECO:0000256" key="1">
    <source>
        <dbReference type="ARBA" id="ARBA00004398"/>
    </source>
</evidence>
<accession>A0A0D2WT32</accession>
<dbReference type="GO" id="GO:0030659">
    <property type="term" value="C:cytoplasmic vesicle membrane"/>
    <property type="evidence" value="ECO:0007669"/>
    <property type="project" value="UniProtKB-SubCell"/>
</dbReference>
<dbReference type="SUPFAM" id="SSF161111">
    <property type="entry name" value="Cation efflux protein transmembrane domain-like"/>
    <property type="match status" value="1"/>
</dbReference>
<feature type="compositionally biased region" description="Basic residues" evidence="14">
    <location>
        <begin position="65"/>
        <end position="74"/>
    </location>
</feature>
<feature type="domain" description="Cation efflux protein transmembrane" evidence="16">
    <location>
        <begin position="195"/>
        <end position="415"/>
    </location>
</feature>
<gene>
    <name evidence="18" type="ORF">CAOG_005315</name>
</gene>
<dbReference type="GO" id="GO:0005886">
    <property type="term" value="C:plasma membrane"/>
    <property type="evidence" value="ECO:0007669"/>
    <property type="project" value="TreeGrafter"/>
</dbReference>
<proteinExistence type="inferred from homology"/>
<evidence type="ECO:0000256" key="14">
    <source>
        <dbReference type="SAM" id="MobiDB-lite"/>
    </source>
</evidence>
<feature type="transmembrane region" description="Helical" evidence="15">
    <location>
        <begin position="386"/>
        <end position="407"/>
    </location>
</feature>
<sequence length="532" mass="56095">MRPTSKPSKAKAKAAAAAALGEHTESHSNNNNDDSDDGHGHSHKHSSKKSKKKKSDKDKDEQHGHGHSHHHHHHEAVNDSSSAHGHSHDHDGLGGAGAGAGAGSDPHLHSYSSSALERVKCDVEAKARPPSTTPSTLAYTKATGGNHIGINAGPDGNGGGDDRDDDPSTALLGAQRAGGAQSASQREAQVAKRKLLIAAGLCAFFMVGEVVGGAISGSLAIMTDAAHMLSDFAGFMISLFALWLAQRKATDTFSFGFHRAEIIGAIVSVLLIWALTGVLVYEAVLRVIDTPEVDGEIMFITALCGLAVNILMGLTLHQGHGHSHGGGGAHVAPVDAEKGSGGSEAHGHSHNINVRAAYIHVLGDLIQSIGVLIASIMIWVNPDLKLADPICTFVFSVLVLFTTVGILRDSVHVLMEGVPKGIDYKHIKNSIEAIAGVERAHDLHIWSLTVGKPAIAVHVSINGPRWASRAACDTCTTPPPLDPHELLLNIQNVLCGRYGIHHTTVQIEDLSKEQPAHCTYDAAQTDEICNHH</sequence>
<dbReference type="OrthoDB" id="9944568at2759"/>
<dbReference type="InterPro" id="IPR050681">
    <property type="entry name" value="CDF/SLC30A"/>
</dbReference>
<feature type="transmembrane region" description="Helical" evidence="15">
    <location>
        <begin position="297"/>
        <end position="316"/>
    </location>
</feature>
<keyword evidence="10" id="KW-0406">Ion transport</keyword>
<dbReference type="PhylomeDB" id="A0A0D2WT32"/>
<feature type="compositionally biased region" description="Basic residues" evidence="14">
    <location>
        <begin position="41"/>
        <end position="54"/>
    </location>
</feature>
<keyword evidence="7" id="KW-0862">Zinc</keyword>
<feature type="region of interest" description="Disordered" evidence="14">
    <location>
        <begin position="1"/>
        <end position="184"/>
    </location>
</feature>
<dbReference type="EMBL" id="KE346367">
    <property type="protein sequence ID" value="KJE94718.1"/>
    <property type="molecule type" value="Genomic_DNA"/>
</dbReference>
<evidence type="ECO:0000259" key="17">
    <source>
        <dbReference type="Pfam" id="PF16916"/>
    </source>
</evidence>
<dbReference type="InterPro" id="IPR027469">
    <property type="entry name" value="Cation_efflux_TMD_sf"/>
</dbReference>
<evidence type="ECO:0000256" key="5">
    <source>
        <dbReference type="ARBA" id="ARBA00022692"/>
    </source>
</evidence>
<dbReference type="InterPro" id="IPR058533">
    <property type="entry name" value="Cation_efflux_TM"/>
</dbReference>
<evidence type="ECO:0000256" key="6">
    <source>
        <dbReference type="ARBA" id="ARBA00022723"/>
    </source>
</evidence>
<comment type="subcellular location">
    <subcellularLocation>
        <location evidence="2">Cytoplasmic vesicle membrane</location>
        <topology evidence="2">Multi-pass membrane protein</topology>
    </subcellularLocation>
    <subcellularLocation>
        <location evidence="1">Cytoplasmic vesicle</location>
        <location evidence="1">Secretory vesicle</location>
    </subcellularLocation>
</comment>
<feature type="compositionally biased region" description="Basic and acidic residues" evidence="14">
    <location>
        <begin position="117"/>
        <end position="127"/>
    </location>
</feature>
<dbReference type="InterPro" id="IPR027470">
    <property type="entry name" value="Cation_efflux_CTD"/>
</dbReference>
<evidence type="ECO:0000256" key="2">
    <source>
        <dbReference type="ARBA" id="ARBA00004439"/>
    </source>
</evidence>
<dbReference type="InterPro" id="IPR002524">
    <property type="entry name" value="Cation_efflux"/>
</dbReference>
<dbReference type="NCBIfam" id="TIGR01297">
    <property type="entry name" value="CDF"/>
    <property type="match status" value="1"/>
</dbReference>